<comment type="caution">
    <text evidence="1">The sequence shown here is derived from an EMBL/GenBank/DDBJ whole genome shotgun (WGS) entry which is preliminary data.</text>
</comment>
<dbReference type="AlphaFoldDB" id="A0AAV1VBG8"/>
<proteinExistence type="predicted"/>
<gene>
    <name evidence="1" type="ORF">PM001_LOCUS29394</name>
</gene>
<sequence length="55" mass="6010">MAAANEDGPELMIHKNNQSCIKMTKNPVNHGGWPVIITSIVAGHKIDAHTAFLRM</sequence>
<evidence type="ECO:0000313" key="1">
    <source>
        <dbReference type="EMBL" id="CAK7944244.1"/>
    </source>
</evidence>
<organism evidence="1 2">
    <name type="scientific">Peronospora matthiolae</name>
    <dbReference type="NCBI Taxonomy" id="2874970"/>
    <lineage>
        <taxon>Eukaryota</taxon>
        <taxon>Sar</taxon>
        <taxon>Stramenopiles</taxon>
        <taxon>Oomycota</taxon>
        <taxon>Peronosporomycetes</taxon>
        <taxon>Peronosporales</taxon>
        <taxon>Peronosporaceae</taxon>
        <taxon>Peronospora</taxon>
    </lineage>
</organism>
<evidence type="ECO:0000313" key="2">
    <source>
        <dbReference type="Proteomes" id="UP001162060"/>
    </source>
</evidence>
<reference evidence="1" key="1">
    <citation type="submission" date="2024-01" db="EMBL/GenBank/DDBJ databases">
        <authorList>
            <person name="Webb A."/>
        </authorList>
    </citation>
    <scope>NUCLEOTIDE SEQUENCE</scope>
    <source>
        <strain evidence="1">Pm1</strain>
    </source>
</reference>
<name>A0AAV1VBG8_9STRA</name>
<accession>A0AAV1VBG8</accession>
<dbReference type="EMBL" id="CAKLBY020000306">
    <property type="protein sequence ID" value="CAK7944244.1"/>
    <property type="molecule type" value="Genomic_DNA"/>
</dbReference>
<protein>
    <submittedName>
        <fullName evidence="1">Uncharacterized protein</fullName>
    </submittedName>
</protein>
<dbReference type="Proteomes" id="UP001162060">
    <property type="component" value="Unassembled WGS sequence"/>
</dbReference>